<dbReference type="Proteomes" id="UP000735302">
    <property type="component" value="Unassembled WGS sequence"/>
</dbReference>
<sequence length="160" mass="17992">MVKMKKNVGVSELNKIRLFKSSPRSQSFVRHILKLKKKDELTSRHIPIAYLVCGTHTIALDVGGICDKKYELHILKAILIEGKPKNGLSVFITIWATKGGGVGVLVQLPDYVLSSLEGAKSQMEQYQENNVDAPTLTTHIRPAARWPFWRCVLALRRDGR</sequence>
<comment type="caution">
    <text evidence="1">The sequence shown here is derived from an EMBL/GenBank/DDBJ whole genome shotgun (WGS) entry which is preliminary data.</text>
</comment>
<dbReference type="AlphaFoldDB" id="A0AAV3Z8E2"/>
<accession>A0AAV3Z8E2</accession>
<evidence type="ECO:0000313" key="1">
    <source>
        <dbReference type="EMBL" id="GFN92160.1"/>
    </source>
</evidence>
<proteinExistence type="predicted"/>
<evidence type="ECO:0000313" key="2">
    <source>
        <dbReference type="Proteomes" id="UP000735302"/>
    </source>
</evidence>
<keyword evidence="2" id="KW-1185">Reference proteome</keyword>
<reference evidence="1 2" key="1">
    <citation type="journal article" date="2021" name="Elife">
        <title>Chloroplast acquisition without the gene transfer in kleptoplastic sea slugs, Plakobranchus ocellatus.</title>
        <authorList>
            <person name="Maeda T."/>
            <person name="Takahashi S."/>
            <person name="Yoshida T."/>
            <person name="Shimamura S."/>
            <person name="Takaki Y."/>
            <person name="Nagai Y."/>
            <person name="Toyoda A."/>
            <person name="Suzuki Y."/>
            <person name="Arimoto A."/>
            <person name="Ishii H."/>
            <person name="Satoh N."/>
            <person name="Nishiyama T."/>
            <person name="Hasebe M."/>
            <person name="Maruyama T."/>
            <person name="Minagawa J."/>
            <person name="Obokata J."/>
            <person name="Shigenobu S."/>
        </authorList>
    </citation>
    <scope>NUCLEOTIDE SEQUENCE [LARGE SCALE GENOMIC DNA]</scope>
</reference>
<dbReference type="EMBL" id="BLXT01002220">
    <property type="protein sequence ID" value="GFN92160.1"/>
    <property type="molecule type" value="Genomic_DNA"/>
</dbReference>
<protein>
    <submittedName>
        <fullName evidence="1">Uncharacterized protein</fullName>
    </submittedName>
</protein>
<name>A0AAV3Z8E2_9GAST</name>
<organism evidence="1 2">
    <name type="scientific">Plakobranchus ocellatus</name>
    <dbReference type="NCBI Taxonomy" id="259542"/>
    <lineage>
        <taxon>Eukaryota</taxon>
        <taxon>Metazoa</taxon>
        <taxon>Spiralia</taxon>
        <taxon>Lophotrochozoa</taxon>
        <taxon>Mollusca</taxon>
        <taxon>Gastropoda</taxon>
        <taxon>Heterobranchia</taxon>
        <taxon>Euthyneura</taxon>
        <taxon>Panpulmonata</taxon>
        <taxon>Sacoglossa</taxon>
        <taxon>Placobranchoidea</taxon>
        <taxon>Plakobranchidae</taxon>
        <taxon>Plakobranchus</taxon>
    </lineage>
</organism>
<gene>
    <name evidence="1" type="ORF">PoB_001866600</name>
</gene>